<dbReference type="Pfam" id="PF07686">
    <property type="entry name" value="V-set"/>
    <property type="match status" value="1"/>
</dbReference>
<dbReference type="PROSITE" id="PS50835">
    <property type="entry name" value="IG_LIKE"/>
    <property type="match status" value="1"/>
</dbReference>
<dbReference type="SMART" id="SM00409">
    <property type="entry name" value="IG"/>
    <property type="match status" value="1"/>
</dbReference>
<keyword evidence="3" id="KW-1185">Reference proteome</keyword>
<evidence type="ECO:0000313" key="3">
    <source>
        <dbReference type="Proteomes" id="UP000472274"/>
    </source>
</evidence>
<accession>A0A674J3W9</accession>
<name>A0A674J3W9_9SAUR</name>
<dbReference type="CDD" id="cd00099">
    <property type="entry name" value="IgV"/>
    <property type="match status" value="1"/>
</dbReference>
<dbReference type="Proteomes" id="UP000472274">
    <property type="component" value="Unplaced"/>
</dbReference>
<organism evidence="2 3">
    <name type="scientific">Terrapene triunguis</name>
    <name type="common">Three-toed box turtle</name>
    <dbReference type="NCBI Taxonomy" id="2587831"/>
    <lineage>
        <taxon>Eukaryota</taxon>
        <taxon>Metazoa</taxon>
        <taxon>Chordata</taxon>
        <taxon>Craniata</taxon>
        <taxon>Vertebrata</taxon>
        <taxon>Euteleostomi</taxon>
        <taxon>Archelosauria</taxon>
        <taxon>Testudinata</taxon>
        <taxon>Testudines</taxon>
        <taxon>Cryptodira</taxon>
        <taxon>Durocryptodira</taxon>
        <taxon>Testudinoidea</taxon>
        <taxon>Emydidae</taxon>
        <taxon>Terrapene</taxon>
    </lineage>
</organism>
<feature type="domain" description="Ig-like" evidence="1">
    <location>
        <begin position="3"/>
        <end position="106"/>
    </location>
</feature>
<reference evidence="2" key="2">
    <citation type="submission" date="2025-09" db="UniProtKB">
        <authorList>
            <consortium name="Ensembl"/>
        </authorList>
    </citation>
    <scope>IDENTIFICATION</scope>
</reference>
<dbReference type="InterPro" id="IPR003599">
    <property type="entry name" value="Ig_sub"/>
</dbReference>
<sequence length="154" mass="17224">MGPSCSGGNPPMISVTEGESVSFECSFDGSPAVGNPFYEIIWMYNMTHKNVSKRILAFRMTRPNTSVPVSVTEGHFRGHLEFEKNTSSLVIPEVRVNDSGLYYCEVIIVPVPNKSRTNGTRLIVMGECLSFSLSFCLQTKNHICTWLLVYIFCK</sequence>
<reference evidence="2" key="1">
    <citation type="submission" date="2025-08" db="UniProtKB">
        <authorList>
            <consortium name="Ensembl"/>
        </authorList>
    </citation>
    <scope>IDENTIFICATION</scope>
</reference>
<dbReference type="InParanoid" id="A0A674J3W9"/>
<evidence type="ECO:0000259" key="1">
    <source>
        <dbReference type="PROSITE" id="PS50835"/>
    </source>
</evidence>
<evidence type="ECO:0000313" key="2">
    <source>
        <dbReference type="Ensembl" id="ENSTMTP00000016531.1"/>
    </source>
</evidence>
<proteinExistence type="predicted"/>
<dbReference type="InterPro" id="IPR036179">
    <property type="entry name" value="Ig-like_dom_sf"/>
</dbReference>
<dbReference type="AlphaFoldDB" id="A0A674J3W9"/>
<dbReference type="SUPFAM" id="SSF48726">
    <property type="entry name" value="Immunoglobulin"/>
    <property type="match status" value="1"/>
</dbReference>
<dbReference type="GeneTree" id="ENSGT00990000211798"/>
<protein>
    <recommendedName>
        <fullName evidence="1">Ig-like domain-containing protein</fullName>
    </recommendedName>
</protein>
<dbReference type="InterPro" id="IPR013783">
    <property type="entry name" value="Ig-like_fold"/>
</dbReference>
<dbReference type="InterPro" id="IPR007110">
    <property type="entry name" value="Ig-like_dom"/>
</dbReference>
<dbReference type="InterPro" id="IPR013106">
    <property type="entry name" value="Ig_V-set"/>
</dbReference>
<dbReference type="Gene3D" id="2.60.40.10">
    <property type="entry name" value="Immunoglobulins"/>
    <property type="match status" value="1"/>
</dbReference>
<dbReference type="Ensembl" id="ENSTMTT00000017121.1">
    <property type="protein sequence ID" value="ENSTMTP00000016531.1"/>
    <property type="gene ID" value="ENSTMTG00000012091.1"/>
</dbReference>